<protein>
    <submittedName>
        <fullName evidence="2">Uncharacterized protein</fullName>
    </submittedName>
</protein>
<accession>A0ABW5AJJ2</accession>
<feature type="region of interest" description="Disordered" evidence="1">
    <location>
        <begin position="34"/>
        <end position="57"/>
    </location>
</feature>
<comment type="caution">
    <text evidence="2">The sequence shown here is derived from an EMBL/GenBank/DDBJ whole genome shotgun (WGS) entry which is preliminary data.</text>
</comment>
<evidence type="ECO:0000256" key="1">
    <source>
        <dbReference type="SAM" id="MobiDB-lite"/>
    </source>
</evidence>
<evidence type="ECO:0000313" key="2">
    <source>
        <dbReference type="EMBL" id="MFD2182310.1"/>
    </source>
</evidence>
<name>A0ABW5AJJ2_9BRAD</name>
<dbReference type="Proteomes" id="UP001597314">
    <property type="component" value="Unassembled WGS sequence"/>
</dbReference>
<reference evidence="3" key="1">
    <citation type="journal article" date="2019" name="Int. J. Syst. Evol. Microbiol.">
        <title>The Global Catalogue of Microorganisms (GCM) 10K type strain sequencing project: providing services to taxonomists for standard genome sequencing and annotation.</title>
        <authorList>
            <consortium name="The Broad Institute Genomics Platform"/>
            <consortium name="The Broad Institute Genome Sequencing Center for Infectious Disease"/>
            <person name="Wu L."/>
            <person name="Ma J."/>
        </authorList>
    </citation>
    <scope>NUCLEOTIDE SEQUENCE [LARGE SCALE GENOMIC DNA]</scope>
    <source>
        <strain evidence="3">CGMCC 1.6774</strain>
    </source>
</reference>
<organism evidence="2 3">
    <name type="scientific">Rhodoplanes azumiensis</name>
    <dbReference type="NCBI Taxonomy" id="1897628"/>
    <lineage>
        <taxon>Bacteria</taxon>
        <taxon>Pseudomonadati</taxon>
        <taxon>Pseudomonadota</taxon>
        <taxon>Alphaproteobacteria</taxon>
        <taxon>Hyphomicrobiales</taxon>
        <taxon>Nitrobacteraceae</taxon>
        <taxon>Rhodoplanes</taxon>
    </lineage>
</organism>
<gene>
    <name evidence="2" type="ORF">ACFSOX_09115</name>
</gene>
<evidence type="ECO:0000313" key="3">
    <source>
        <dbReference type="Proteomes" id="UP001597314"/>
    </source>
</evidence>
<dbReference type="EMBL" id="JBHUIW010000008">
    <property type="protein sequence ID" value="MFD2182310.1"/>
    <property type="molecule type" value="Genomic_DNA"/>
</dbReference>
<dbReference type="RefSeq" id="WP_378477490.1">
    <property type="nucleotide sequence ID" value="NZ_JBHUIW010000008.1"/>
</dbReference>
<sequence length="57" mass="6111">MPFIIFLSYDGGFDLAACDTVIIALQHENGKSETTRTRYGAAPIGGSIRQPLGGARR</sequence>
<keyword evidence="3" id="KW-1185">Reference proteome</keyword>
<proteinExistence type="predicted"/>